<dbReference type="InterPro" id="IPR042266">
    <property type="entry name" value="PPPDE_sf"/>
</dbReference>
<keyword evidence="3" id="KW-0378">Hydrolase</keyword>
<evidence type="ECO:0000313" key="7">
    <source>
        <dbReference type="Proteomes" id="UP001230188"/>
    </source>
</evidence>
<dbReference type="Pfam" id="PF05903">
    <property type="entry name" value="Peptidase_C97"/>
    <property type="match status" value="1"/>
</dbReference>
<evidence type="ECO:0000259" key="5">
    <source>
        <dbReference type="PROSITE" id="PS51858"/>
    </source>
</evidence>
<proteinExistence type="inferred from homology"/>
<dbReference type="InterPro" id="IPR008580">
    <property type="entry name" value="PPPDE_dom"/>
</dbReference>
<comment type="caution">
    <text evidence="6">The sequence shown here is derived from an EMBL/GenBank/DDBJ whole genome shotgun (WGS) entry which is preliminary data.</text>
</comment>
<evidence type="ECO:0000256" key="1">
    <source>
        <dbReference type="ARBA" id="ARBA00008140"/>
    </source>
</evidence>
<dbReference type="SMART" id="SM01179">
    <property type="entry name" value="DUF862"/>
    <property type="match status" value="1"/>
</dbReference>
<dbReference type="PANTHER" id="PTHR12378:SF80">
    <property type="entry name" value="IP06716P-RELATED"/>
    <property type="match status" value="1"/>
</dbReference>
<feature type="region of interest" description="Disordered" evidence="4">
    <location>
        <begin position="256"/>
        <end position="283"/>
    </location>
</feature>
<dbReference type="AlphaFoldDB" id="A0AAD7XMS7"/>
<dbReference type="GO" id="GO:0016579">
    <property type="term" value="P:protein deubiquitination"/>
    <property type="evidence" value="ECO:0007669"/>
    <property type="project" value="TreeGrafter"/>
</dbReference>
<dbReference type="PROSITE" id="PS51858">
    <property type="entry name" value="PPPDE"/>
    <property type="match status" value="1"/>
</dbReference>
<sequence length="353" mass="39160">MATKYPPGLVILNVYDVVDHPFHYEVAKMLTLGIHHTGVQVGNREFSFTLEGIVITEPRPPMVRCKLTSSEVQTRSASPETVQRALAKLQFEFTPLTYDPLHRNCNHFSAALISMVAGTSLPGWVNRAPTMAGMLGTRFRLKRASVTAPPVSWSVLIPVVEEPNNNLEKTRMRRGASAGVAQAAARKRAVAIKDDYAVHGPRAARRQLLRRTVSSPPPVPSNDKLLAWSATWFSRNGRTGRPPPLDLQPRQTTVRFGKPFIRGGGGLNANRSRSTPPPRQTPSAWTDAVLKLYALAMPVQPSQHCVCEDGDYDPRFHRDDDEDQDREEDDDDAETSGELSRASRIVLLERDSV</sequence>
<dbReference type="Gene3D" id="3.90.1720.30">
    <property type="entry name" value="PPPDE domains"/>
    <property type="match status" value="1"/>
</dbReference>
<comment type="similarity">
    <text evidence="1">Belongs to the DeSI family.</text>
</comment>
<feature type="domain" description="PPPDE" evidence="5">
    <location>
        <begin position="8"/>
        <end position="136"/>
    </location>
</feature>
<evidence type="ECO:0000256" key="4">
    <source>
        <dbReference type="SAM" id="MobiDB-lite"/>
    </source>
</evidence>
<feature type="region of interest" description="Disordered" evidence="4">
    <location>
        <begin position="304"/>
        <end position="345"/>
    </location>
</feature>
<dbReference type="PANTHER" id="PTHR12378">
    <property type="entry name" value="DESUMOYLATING ISOPEPTIDASE"/>
    <property type="match status" value="1"/>
</dbReference>
<feature type="compositionally biased region" description="Acidic residues" evidence="4">
    <location>
        <begin position="320"/>
        <end position="335"/>
    </location>
</feature>
<evidence type="ECO:0000256" key="2">
    <source>
        <dbReference type="ARBA" id="ARBA00022670"/>
    </source>
</evidence>
<dbReference type="GO" id="GO:0101005">
    <property type="term" value="F:deubiquitinase activity"/>
    <property type="evidence" value="ECO:0007669"/>
    <property type="project" value="TreeGrafter"/>
</dbReference>
<gene>
    <name evidence="6" type="ORF">CTAYLR_007637</name>
</gene>
<name>A0AAD7XMS7_9STRA</name>
<dbReference type="EMBL" id="JAQMWT010000328">
    <property type="protein sequence ID" value="KAJ8604588.1"/>
    <property type="molecule type" value="Genomic_DNA"/>
</dbReference>
<dbReference type="Proteomes" id="UP001230188">
    <property type="component" value="Unassembled WGS sequence"/>
</dbReference>
<evidence type="ECO:0000313" key="6">
    <source>
        <dbReference type="EMBL" id="KAJ8604588.1"/>
    </source>
</evidence>
<reference evidence="6" key="1">
    <citation type="submission" date="2023-01" db="EMBL/GenBank/DDBJ databases">
        <title>Metagenome sequencing of chrysophaentin producing Chrysophaeum taylorii.</title>
        <authorList>
            <person name="Davison J."/>
            <person name="Bewley C."/>
        </authorList>
    </citation>
    <scope>NUCLEOTIDE SEQUENCE</scope>
    <source>
        <strain evidence="6">NIES-1699</strain>
    </source>
</reference>
<dbReference type="GO" id="GO:0006508">
    <property type="term" value="P:proteolysis"/>
    <property type="evidence" value="ECO:0007669"/>
    <property type="project" value="UniProtKB-KW"/>
</dbReference>
<organism evidence="6 7">
    <name type="scientific">Chrysophaeum taylorii</name>
    <dbReference type="NCBI Taxonomy" id="2483200"/>
    <lineage>
        <taxon>Eukaryota</taxon>
        <taxon>Sar</taxon>
        <taxon>Stramenopiles</taxon>
        <taxon>Ochrophyta</taxon>
        <taxon>Pelagophyceae</taxon>
        <taxon>Pelagomonadales</taxon>
        <taxon>Pelagomonadaceae</taxon>
        <taxon>Chrysophaeum</taxon>
    </lineage>
</organism>
<accession>A0AAD7XMS7</accession>
<keyword evidence="2" id="KW-0645">Protease</keyword>
<protein>
    <recommendedName>
        <fullName evidence="5">PPPDE domain-containing protein</fullName>
    </recommendedName>
</protein>
<keyword evidence="7" id="KW-1185">Reference proteome</keyword>
<evidence type="ECO:0000256" key="3">
    <source>
        <dbReference type="ARBA" id="ARBA00022801"/>
    </source>
</evidence>